<dbReference type="GO" id="GO:0008270">
    <property type="term" value="F:zinc ion binding"/>
    <property type="evidence" value="ECO:0007669"/>
    <property type="project" value="InterPro"/>
</dbReference>
<dbReference type="PANTHER" id="PTHR22639:SF7">
    <property type="entry name" value="CCHC-TYPE DOMAIN-CONTAINING PROTEIN"/>
    <property type="match status" value="1"/>
</dbReference>
<evidence type="ECO:0000313" key="4">
    <source>
        <dbReference type="Proteomes" id="UP000499080"/>
    </source>
</evidence>
<evidence type="ECO:0000313" key="3">
    <source>
        <dbReference type="EMBL" id="GBO37412.1"/>
    </source>
</evidence>
<dbReference type="AlphaFoldDB" id="A0A4Y2WM74"/>
<dbReference type="PANTHER" id="PTHR22639">
    <property type="entry name" value="GAG-RELATED PROTEIN"/>
    <property type="match status" value="1"/>
</dbReference>
<dbReference type="GO" id="GO:0003690">
    <property type="term" value="F:double-stranded DNA binding"/>
    <property type="evidence" value="ECO:0007669"/>
    <property type="project" value="InterPro"/>
</dbReference>
<dbReference type="InterPro" id="IPR036875">
    <property type="entry name" value="Znf_CCHC_sf"/>
</dbReference>
<reference evidence="3 4" key="1">
    <citation type="journal article" date="2019" name="Sci. Rep.">
        <title>Orb-weaving spider Araneus ventricosus genome elucidates the spidroin gene catalogue.</title>
        <authorList>
            <person name="Kono N."/>
            <person name="Nakamura H."/>
            <person name="Ohtoshi R."/>
            <person name="Moran D.A.P."/>
            <person name="Shinohara A."/>
            <person name="Yoshida Y."/>
            <person name="Fujiwara M."/>
            <person name="Mori M."/>
            <person name="Tomita M."/>
            <person name="Arakawa K."/>
        </authorList>
    </citation>
    <scope>NUCLEOTIDE SEQUENCE [LARGE SCALE GENOMIC DNA]</scope>
</reference>
<feature type="domain" description="CCHC-type" evidence="2">
    <location>
        <begin position="180"/>
        <end position="196"/>
    </location>
</feature>
<dbReference type="GO" id="GO:0002218">
    <property type="term" value="P:activation of innate immune response"/>
    <property type="evidence" value="ECO:0007669"/>
    <property type="project" value="InterPro"/>
</dbReference>
<evidence type="ECO:0000256" key="1">
    <source>
        <dbReference type="SAM" id="MobiDB-lite"/>
    </source>
</evidence>
<dbReference type="InterPro" id="IPR001878">
    <property type="entry name" value="Znf_CCHC"/>
</dbReference>
<name>A0A4Y2WM74_ARAVE</name>
<sequence>MGSRNIVPDGEACPSNSPAKENNADARFFILSLKEGSFKSVSPIVIHKTILAMVGEVKTIKKCKNGKLLIETANDKQAALIVNLKKIGENEITVAPHYSLNQAKGVISESEFQNDTDSDIMEYLRNQNVSAVKRISVRKDGQYVPTKHLILTFNVPTLPKSVVIAYINCPVRPYIPNPLRCYKCQKFGHSIQSCRGTETCARCAEVGHTSNTCTAAPLCANCKGDHPSYARSCPRWKDEKEIQAVRVKQNVSFVEARKIVADRTPKVGVSYASRAKPSFVCTCGQRKPPNNTETHSQNSQQISKTLVNNSESVSPSKINKVQLSNIENNKMNTSVKPSLPQNRSAIPKINQNLDIQTKITNSQSKSLVQNNKLGESPGIPLPSTSGIQPKKKSEQFGKETKAAKKARILTQRQKDPKLKQALKKRTYSKSDFLTLAEKTNNENDVDMVKGYPTDDSDILTDNSEDTLPAPS</sequence>
<feature type="region of interest" description="Disordered" evidence="1">
    <location>
        <begin position="370"/>
        <end position="423"/>
    </location>
</feature>
<proteinExistence type="predicted"/>
<evidence type="ECO:0000259" key="2">
    <source>
        <dbReference type="SMART" id="SM00343"/>
    </source>
</evidence>
<dbReference type="EMBL" id="BGPR01061822">
    <property type="protein sequence ID" value="GBO37412.1"/>
    <property type="molecule type" value="Genomic_DNA"/>
</dbReference>
<protein>
    <recommendedName>
        <fullName evidence="2">CCHC-type domain-containing protein</fullName>
    </recommendedName>
</protein>
<dbReference type="SUPFAM" id="SSF57756">
    <property type="entry name" value="Retrovirus zinc finger-like domains"/>
    <property type="match status" value="1"/>
</dbReference>
<feature type="region of interest" description="Disordered" evidence="1">
    <location>
        <begin position="438"/>
        <end position="471"/>
    </location>
</feature>
<feature type="domain" description="CCHC-type" evidence="2">
    <location>
        <begin position="199"/>
        <end position="215"/>
    </location>
</feature>
<dbReference type="Gene3D" id="4.10.60.10">
    <property type="entry name" value="Zinc finger, CCHC-type"/>
    <property type="match status" value="1"/>
</dbReference>
<dbReference type="SMART" id="SM00343">
    <property type="entry name" value="ZnF_C2HC"/>
    <property type="match status" value="2"/>
</dbReference>
<dbReference type="OrthoDB" id="6435956at2759"/>
<comment type="caution">
    <text evidence="3">The sequence shown here is derived from an EMBL/GenBank/DDBJ whole genome shotgun (WGS) entry which is preliminary data.</text>
</comment>
<dbReference type="InterPro" id="IPR042509">
    <property type="entry name" value="ZCCHC3"/>
</dbReference>
<feature type="compositionally biased region" description="Basic and acidic residues" evidence="1">
    <location>
        <begin position="391"/>
        <end position="402"/>
    </location>
</feature>
<feature type="region of interest" description="Disordered" evidence="1">
    <location>
        <begin position="285"/>
        <end position="343"/>
    </location>
</feature>
<keyword evidence="4" id="KW-1185">Reference proteome</keyword>
<dbReference type="Proteomes" id="UP000499080">
    <property type="component" value="Unassembled WGS sequence"/>
</dbReference>
<organism evidence="3 4">
    <name type="scientific">Araneus ventricosus</name>
    <name type="common">Orbweaver spider</name>
    <name type="synonym">Epeira ventricosa</name>
    <dbReference type="NCBI Taxonomy" id="182803"/>
    <lineage>
        <taxon>Eukaryota</taxon>
        <taxon>Metazoa</taxon>
        <taxon>Ecdysozoa</taxon>
        <taxon>Arthropoda</taxon>
        <taxon>Chelicerata</taxon>
        <taxon>Arachnida</taxon>
        <taxon>Araneae</taxon>
        <taxon>Araneomorphae</taxon>
        <taxon>Entelegynae</taxon>
        <taxon>Araneoidea</taxon>
        <taxon>Araneidae</taxon>
        <taxon>Araneus</taxon>
    </lineage>
</organism>
<feature type="compositionally biased region" description="Acidic residues" evidence="1">
    <location>
        <begin position="454"/>
        <end position="464"/>
    </location>
</feature>
<dbReference type="GO" id="GO:0003723">
    <property type="term" value="F:RNA binding"/>
    <property type="evidence" value="ECO:0007669"/>
    <property type="project" value="InterPro"/>
</dbReference>
<gene>
    <name evidence="3" type="ORF">AVEN_82912_1</name>
</gene>
<accession>A0A4Y2WM74</accession>
<feature type="compositionally biased region" description="Polar residues" evidence="1">
    <location>
        <begin position="288"/>
        <end position="343"/>
    </location>
</feature>